<reference evidence="1 2" key="1">
    <citation type="submission" date="2018-06" db="EMBL/GenBank/DDBJ databases">
        <title>Genomic Encyclopedia of Archaeal and Bacterial Type Strains, Phase II (KMG-II): from individual species to whole genera.</title>
        <authorList>
            <person name="Goeker M."/>
        </authorList>
    </citation>
    <scope>NUCLEOTIDE SEQUENCE [LARGE SCALE GENOMIC DNA]</scope>
    <source>
        <strain evidence="1 2">DSM 23857</strain>
    </source>
</reference>
<dbReference type="InterPro" id="IPR038223">
    <property type="entry name" value="DMP12_sf"/>
</dbReference>
<dbReference type="OrthoDB" id="678392at2"/>
<comment type="caution">
    <text evidence="1">The sequence shown here is derived from an EMBL/GenBank/DDBJ whole genome shotgun (WGS) entry which is preliminary data.</text>
</comment>
<dbReference type="RefSeq" id="WP_148707289.1">
    <property type="nucleotide sequence ID" value="NZ_QLLL01000004.1"/>
</dbReference>
<accession>A0A327QPJ8</accession>
<name>A0A327QPJ8_9BACT</name>
<sequence>MATLYPIFVPLEHIDEEFLSFYEVTDWCRENLKENSPNAYWLTQEDIHLITNRSHILHIINEESGSQLSEGNGGYIINPEVKQQISERLYFAKERFVGRELEIVAQLVKMFDVAIKTKKNIYFCF</sequence>
<dbReference type="EMBL" id="QLLL01000004">
    <property type="protein sequence ID" value="RAJ05273.1"/>
    <property type="molecule type" value="Genomic_DNA"/>
</dbReference>
<keyword evidence="2" id="KW-1185">Reference proteome</keyword>
<evidence type="ECO:0000313" key="1">
    <source>
        <dbReference type="EMBL" id="RAJ05273.1"/>
    </source>
</evidence>
<evidence type="ECO:0000313" key="2">
    <source>
        <dbReference type="Proteomes" id="UP000249547"/>
    </source>
</evidence>
<proteinExistence type="predicted"/>
<organism evidence="1 2">
    <name type="scientific">Chitinophaga skermanii</name>
    <dbReference type="NCBI Taxonomy" id="331697"/>
    <lineage>
        <taxon>Bacteria</taxon>
        <taxon>Pseudomonadati</taxon>
        <taxon>Bacteroidota</taxon>
        <taxon>Chitinophagia</taxon>
        <taxon>Chitinophagales</taxon>
        <taxon>Chitinophagaceae</taxon>
        <taxon>Chitinophaga</taxon>
    </lineage>
</organism>
<protein>
    <submittedName>
        <fullName evidence="1">Uncharacterized protein</fullName>
    </submittedName>
</protein>
<gene>
    <name evidence="1" type="ORF">LX64_02428</name>
</gene>
<dbReference type="Proteomes" id="UP000249547">
    <property type="component" value="Unassembled WGS sequence"/>
</dbReference>
<dbReference type="AlphaFoldDB" id="A0A327QPJ8"/>
<dbReference type="Gene3D" id="3.40.1760.20">
    <property type="match status" value="1"/>
</dbReference>